<dbReference type="SMART" id="SM00839">
    <property type="entry name" value="ELFV_dehydrog"/>
    <property type="match status" value="1"/>
</dbReference>
<keyword evidence="5" id="KW-0547">Nucleotide-binding</keyword>
<dbReference type="InterPro" id="IPR006096">
    <property type="entry name" value="Glu/Leu/Phe/Val/Trp_DH_C"/>
</dbReference>
<dbReference type="Gene3D" id="3.40.50.10860">
    <property type="entry name" value="Leucine Dehydrogenase, chain A, domain 1"/>
    <property type="match status" value="1"/>
</dbReference>
<feature type="domain" description="Glutamate/phenylalanine/leucine/valine/L-tryptophan dehydrogenase C-terminal" evidence="8">
    <location>
        <begin position="183"/>
        <end position="414"/>
    </location>
</feature>
<sequence length="417" mass="45613">MAETLNPFENMKKQVDKVAGMMNMDENIVKILKSPMKSILVSLPINKDDGSIEVFEGFRVQYNDALGPCKGGIRFHQGVTIDEVRALAGWMTWKCAVSGLPYGGGKGGVIVDPSKLSEKELEKLARRYIYAISEEIGVEKDIPAPDVNTNPKMMGWMIDTYCRVKGTASIGVLTGKPINLGGSAGRVEATGRGVRFAAEVAAKNMGLDMNGARLIVQGFGNVGSIAARLMVKECGCKIVGASDVNGAIYDNNGLDIDKLIKLTETDGTIKNYDGGERISNEELIEKECEILVPAALENVITSKNAKNINTKLIVEGANGPTTPEADKILFEKGIWVVPDILANSGGVIVSYFEWVQNIDHYYWPEERVNNELKEKMFQNTQAVIDMAKKYNTDMRDGAYMIAMERVADGIKIRGIFP</sequence>
<evidence type="ECO:0000259" key="8">
    <source>
        <dbReference type="SMART" id="SM00839"/>
    </source>
</evidence>
<evidence type="ECO:0000256" key="4">
    <source>
        <dbReference type="PIRSR" id="PIRSR000185-1"/>
    </source>
</evidence>
<dbReference type="InterPro" id="IPR033524">
    <property type="entry name" value="Glu/Leu/Phe/Val_DH_AS"/>
</dbReference>
<dbReference type="PIRSF" id="PIRSF000185">
    <property type="entry name" value="Glu_DH"/>
    <property type="match status" value="1"/>
</dbReference>
<feature type="active site" description="Proton donor" evidence="4">
    <location>
        <position position="106"/>
    </location>
</feature>
<dbReference type="CDD" id="cd01076">
    <property type="entry name" value="NAD_bind_1_Glu_DH"/>
    <property type="match status" value="1"/>
</dbReference>
<dbReference type="InterPro" id="IPR033922">
    <property type="entry name" value="NAD_bind_Glu_DH"/>
</dbReference>
<dbReference type="InterPro" id="IPR046346">
    <property type="entry name" value="Aminoacid_DH-like_N_sf"/>
</dbReference>
<dbReference type="PROSITE" id="PS00074">
    <property type="entry name" value="GLFV_DEHYDROGENASE"/>
    <property type="match status" value="1"/>
</dbReference>
<feature type="binding site" evidence="5">
    <location>
        <position position="70"/>
    </location>
    <ligand>
        <name>substrate</name>
    </ligand>
</feature>
<dbReference type="PANTHER" id="PTHR11606">
    <property type="entry name" value="GLUTAMATE DEHYDROGENASE"/>
    <property type="match status" value="1"/>
</dbReference>
<dbReference type="SUPFAM" id="SSF53223">
    <property type="entry name" value="Aminoacid dehydrogenase-like, N-terminal domain"/>
    <property type="match status" value="1"/>
</dbReference>
<organism evidence="9 10">
    <name type="scientific">Muiribacterium halophilum</name>
    <dbReference type="NCBI Taxonomy" id="2053465"/>
    <lineage>
        <taxon>Bacteria</taxon>
        <taxon>Candidatus Muiribacteriota</taxon>
        <taxon>Candidatus Muiribacteriia</taxon>
        <taxon>Candidatus Muiribacteriales</taxon>
        <taxon>Candidatus Muiribacteriaceae</taxon>
        <taxon>Candidatus Muiribacterium</taxon>
    </lineage>
</organism>
<evidence type="ECO:0000313" key="9">
    <source>
        <dbReference type="EMBL" id="PLX15327.1"/>
    </source>
</evidence>
<keyword evidence="2 3" id="KW-0560">Oxidoreductase</keyword>
<comment type="similarity">
    <text evidence="1 3 7">Belongs to the Glu/Leu/Phe/Val dehydrogenases family.</text>
</comment>
<dbReference type="Proteomes" id="UP000234857">
    <property type="component" value="Unassembled WGS sequence"/>
</dbReference>
<feature type="binding site" evidence="5">
    <location>
        <position position="350"/>
    </location>
    <ligand>
        <name>substrate</name>
    </ligand>
</feature>
<feature type="binding site" evidence="5">
    <location>
        <position position="94"/>
    </location>
    <ligand>
        <name>substrate</name>
    </ligand>
</feature>
<reference evidence="9 10" key="1">
    <citation type="submission" date="2017-11" db="EMBL/GenBank/DDBJ databases">
        <title>Genome-resolved metagenomics identifies genetic mobility, metabolic interactions, and unexpected diversity in perchlorate-reducing communities.</title>
        <authorList>
            <person name="Barnum T.P."/>
            <person name="Figueroa I.A."/>
            <person name="Carlstrom C.I."/>
            <person name="Lucas L.N."/>
            <person name="Engelbrektson A.L."/>
            <person name="Coates J.D."/>
        </authorList>
    </citation>
    <scope>NUCLEOTIDE SEQUENCE [LARGE SCALE GENOMIC DNA]</scope>
    <source>
        <strain evidence="9">BM706</strain>
    </source>
</reference>
<dbReference type="InterPro" id="IPR036291">
    <property type="entry name" value="NAD(P)-bd_dom_sf"/>
</dbReference>
<dbReference type="PRINTS" id="PR00082">
    <property type="entry name" value="GLFDHDRGNASE"/>
</dbReference>
<dbReference type="Gene3D" id="3.40.50.720">
    <property type="entry name" value="NAD(P)-binding Rossmann-like Domain"/>
    <property type="match status" value="1"/>
</dbReference>
<evidence type="ECO:0000256" key="7">
    <source>
        <dbReference type="RuleBase" id="RU004417"/>
    </source>
</evidence>
<evidence type="ECO:0000256" key="5">
    <source>
        <dbReference type="PIRSR" id="PIRSR000185-2"/>
    </source>
</evidence>
<dbReference type="SUPFAM" id="SSF51735">
    <property type="entry name" value="NAD(P)-binding Rossmann-fold domains"/>
    <property type="match status" value="1"/>
</dbReference>
<dbReference type="GO" id="GO:0006538">
    <property type="term" value="P:L-glutamate catabolic process"/>
    <property type="evidence" value="ECO:0007669"/>
    <property type="project" value="TreeGrafter"/>
</dbReference>
<feature type="site" description="Important for catalysis" evidence="6">
    <location>
        <position position="146"/>
    </location>
</feature>
<dbReference type="GO" id="GO:0000166">
    <property type="term" value="F:nucleotide binding"/>
    <property type="evidence" value="ECO:0007669"/>
    <property type="project" value="UniProtKB-KW"/>
</dbReference>
<dbReference type="Pfam" id="PF02812">
    <property type="entry name" value="ELFV_dehydrog_N"/>
    <property type="match status" value="1"/>
</dbReference>
<dbReference type="PANTHER" id="PTHR11606:SF13">
    <property type="entry name" value="GLUTAMATE DEHYDROGENASE 1, MITOCHONDRIAL"/>
    <property type="match status" value="1"/>
</dbReference>
<keyword evidence="5" id="KW-0520">NAD</keyword>
<dbReference type="Pfam" id="PF00208">
    <property type="entry name" value="ELFV_dehydrog"/>
    <property type="match status" value="1"/>
</dbReference>
<name>A0A2N5Z9I3_MUIH1</name>
<protein>
    <recommendedName>
        <fullName evidence="3">Glutamate dehydrogenase</fullName>
    </recommendedName>
</protein>
<proteinExistence type="inferred from homology"/>
<evidence type="ECO:0000313" key="10">
    <source>
        <dbReference type="Proteomes" id="UP000234857"/>
    </source>
</evidence>
<feature type="binding site" evidence="5">
    <location>
        <position position="221"/>
    </location>
    <ligand>
        <name>NAD(+)</name>
        <dbReference type="ChEBI" id="CHEBI:57540"/>
    </ligand>
</feature>
<gene>
    <name evidence="9" type="ORF">C0601_13180</name>
</gene>
<evidence type="ECO:0000256" key="2">
    <source>
        <dbReference type="ARBA" id="ARBA00023002"/>
    </source>
</evidence>
<accession>A0A2N5Z9I3</accession>
<dbReference type="InterPro" id="IPR006095">
    <property type="entry name" value="Glu/Leu/Phe/Val/Trp_DH"/>
</dbReference>
<evidence type="ECO:0000256" key="3">
    <source>
        <dbReference type="PIRNR" id="PIRNR000185"/>
    </source>
</evidence>
<dbReference type="FunFam" id="3.40.50.10860:FF:000003">
    <property type="entry name" value="Glutamate dehydrogenase"/>
    <property type="match status" value="1"/>
</dbReference>
<dbReference type="GO" id="GO:0004352">
    <property type="term" value="F:glutamate dehydrogenase (NAD+) activity"/>
    <property type="evidence" value="ECO:0007669"/>
    <property type="project" value="TreeGrafter"/>
</dbReference>
<evidence type="ECO:0000256" key="1">
    <source>
        <dbReference type="ARBA" id="ARBA00006382"/>
    </source>
</evidence>
<evidence type="ECO:0000256" key="6">
    <source>
        <dbReference type="PIRSR" id="PIRSR000185-3"/>
    </source>
</evidence>
<dbReference type="InterPro" id="IPR014362">
    <property type="entry name" value="Glu_DH"/>
</dbReference>
<feature type="binding site" evidence="5">
    <location>
        <position position="190"/>
    </location>
    <ligand>
        <name>NAD(+)</name>
        <dbReference type="ChEBI" id="CHEBI:57540"/>
    </ligand>
</feature>
<dbReference type="InterPro" id="IPR006097">
    <property type="entry name" value="Glu/Leu/Phe/Val/Trp_DH_dimer"/>
</dbReference>
<dbReference type="EMBL" id="PKTG01000141">
    <property type="protein sequence ID" value="PLX15327.1"/>
    <property type="molecule type" value="Genomic_DNA"/>
</dbReference>
<dbReference type="AlphaFoldDB" id="A0A2N5Z9I3"/>
<comment type="caution">
    <text evidence="9">The sequence shown here is derived from an EMBL/GenBank/DDBJ whole genome shotgun (WGS) entry which is preliminary data.</text>
</comment>